<dbReference type="AlphaFoldDB" id="A0A4Y7TCR7"/>
<dbReference type="EMBL" id="QPFP01000018">
    <property type="protein sequence ID" value="TEB31754.1"/>
    <property type="molecule type" value="Genomic_DNA"/>
</dbReference>
<reference evidence="2 3" key="1">
    <citation type="journal article" date="2019" name="Nat. Ecol. Evol.">
        <title>Megaphylogeny resolves global patterns of mushroom evolution.</title>
        <authorList>
            <person name="Varga T."/>
            <person name="Krizsan K."/>
            <person name="Foldi C."/>
            <person name="Dima B."/>
            <person name="Sanchez-Garcia M."/>
            <person name="Sanchez-Ramirez S."/>
            <person name="Szollosi G.J."/>
            <person name="Szarkandi J.G."/>
            <person name="Papp V."/>
            <person name="Albert L."/>
            <person name="Andreopoulos W."/>
            <person name="Angelini C."/>
            <person name="Antonin V."/>
            <person name="Barry K.W."/>
            <person name="Bougher N.L."/>
            <person name="Buchanan P."/>
            <person name="Buyck B."/>
            <person name="Bense V."/>
            <person name="Catcheside P."/>
            <person name="Chovatia M."/>
            <person name="Cooper J."/>
            <person name="Damon W."/>
            <person name="Desjardin D."/>
            <person name="Finy P."/>
            <person name="Geml J."/>
            <person name="Haridas S."/>
            <person name="Hughes K."/>
            <person name="Justo A."/>
            <person name="Karasinski D."/>
            <person name="Kautmanova I."/>
            <person name="Kiss B."/>
            <person name="Kocsube S."/>
            <person name="Kotiranta H."/>
            <person name="LaButti K.M."/>
            <person name="Lechner B.E."/>
            <person name="Liimatainen K."/>
            <person name="Lipzen A."/>
            <person name="Lukacs Z."/>
            <person name="Mihaltcheva S."/>
            <person name="Morgado L.N."/>
            <person name="Niskanen T."/>
            <person name="Noordeloos M.E."/>
            <person name="Ohm R.A."/>
            <person name="Ortiz-Santana B."/>
            <person name="Ovrebo C."/>
            <person name="Racz N."/>
            <person name="Riley R."/>
            <person name="Savchenko A."/>
            <person name="Shiryaev A."/>
            <person name="Soop K."/>
            <person name="Spirin V."/>
            <person name="Szebenyi C."/>
            <person name="Tomsovsky M."/>
            <person name="Tulloss R.E."/>
            <person name="Uehling J."/>
            <person name="Grigoriev I.V."/>
            <person name="Vagvolgyi C."/>
            <person name="Papp T."/>
            <person name="Martin F.M."/>
            <person name="Miettinen O."/>
            <person name="Hibbett D.S."/>
            <person name="Nagy L.G."/>
        </authorList>
    </citation>
    <scope>NUCLEOTIDE SEQUENCE [LARGE SCALE GENOMIC DNA]</scope>
    <source>
        <strain evidence="2 3">FP101781</strain>
    </source>
</reference>
<proteinExistence type="predicted"/>
<name>A0A4Y7TCR7_COPMI</name>
<comment type="caution">
    <text evidence="2">The sequence shown here is derived from an EMBL/GenBank/DDBJ whole genome shotgun (WGS) entry which is preliminary data.</text>
</comment>
<evidence type="ECO:0000313" key="3">
    <source>
        <dbReference type="Proteomes" id="UP000298030"/>
    </source>
</evidence>
<organism evidence="2 3">
    <name type="scientific">Coprinellus micaceus</name>
    <name type="common">Glistening ink-cap mushroom</name>
    <name type="synonym">Coprinus micaceus</name>
    <dbReference type="NCBI Taxonomy" id="71717"/>
    <lineage>
        <taxon>Eukaryota</taxon>
        <taxon>Fungi</taxon>
        <taxon>Dikarya</taxon>
        <taxon>Basidiomycota</taxon>
        <taxon>Agaricomycotina</taxon>
        <taxon>Agaricomycetes</taxon>
        <taxon>Agaricomycetidae</taxon>
        <taxon>Agaricales</taxon>
        <taxon>Agaricineae</taxon>
        <taxon>Psathyrellaceae</taxon>
        <taxon>Coprinellus</taxon>
    </lineage>
</organism>
<dbReference type="Proteomes" id="UP000298030">
    <property type="component" value="Unassembled WGS sequence"/>
</dbReference>
<protein>
    <submittedName>
        <fullName evidence="2">Uncharacterized protein</fullName>
    </submittedName>
</protein>
<feature type="compositionally biased region" description="Basic and acidic residues" evidence="1">
    <location>
        <begin position="364"/>
        <end position="375"/>
    </location>
</feature>
<sequence>MALSALVALTRVSRHESLNSAAISTPRDPTSPFRATRPAGHTAIVLAPALRDDDFLAELVLVRPADKVDPRSALRFYHPDPRLLPLLAPLRNIQSRDLSLRPPLGNFATILNDILTDVFVSGSWVSPSVHCGKFHSVRPFDYIRPVLGDTPIGRISMCFKLYIIYKPALGASRNLYRKSLARIPALARRTTINRNWCSLRPPLDNWKSRCFSVACSQSRQATLSAGELRHVVPLLAATALGFCEERQARHIKLSKRGFDCTRASESILPDHSRLRICSTRTDFLAVVVAFLSKGGAYGGAHMSWCRIPYLFVRERLDPENHHEGHHESLSQPRDAVEVCVGALPAALHNQRHRQWNGTGGLGRGKKDGLRVSAERSKHHRSKMSASSSDIVIFFIDIAEQPLARLLSTIARDLARLEEDLFSVYLVTDVDDSGHCSISSMVEAITLKAVIKLLDDYMDRIDELLIEAEYLSSLGGVWALVDSFSPSVGNRTRMYYTTNDL</sequence>
<feature type="region of interest" description="Disordered" evidence="1">
    <location>
        <begin position="353"/>
        <end position="382"/>
    </location>
</feature>
<keyword evidence="3" id="KW-1185">Reference proteome</keyword>
<evidence type="ECO:0000256" key="1">
    <source>
        <dbReference type="SAM" id="MobiDB-lite"/>
    </source>
</evidence>
<accession>A0A4Y7TCR7</accession>
<gene>
    <name evidence="2" type="ORF">FA13DRAFT_1844591</name>
</gene>
<evidence type="ECO:0000313" key="2">
    <source>
        <dbReference type="EMBL" id="TEB31754.1"/>
    </source>
</evidence>